<feature type="non-terminal residue" evidence="1">
    <location>
        <position position="1"/>
    </location>
</feature>
<organism evidence="1">
    <name type="scientific">marine sediment metagenome</name>
    <dbReference type="NCBI Taxonomy" id="412755"/>
    <lineage>
        <taxon>unclassified sequences</taxon>
        <taxon>metagenomes</taxon>
        <taxon>ecological metagenomes</taxon>
    </lineage>
</organism>
<sequence length="71" mass="8430">DNFFLSDVDWKKNVKNAKKIRHTSINPRTREISTSSYRIECNGRLFVCNNCKREFMIWDEAATCYAKHEAK</sequence>
<evidence type="ECO:0000313" key="1">
    <source>
        <dbReference type="EMBL" id="GAH44685.1"/>
    </source>
</evidence>
<proteinExistence type="predicted"/>
<protein>
    <submittedName>
        <fullName evidence="1">Uncharacterized protein</fullName>
    </submittedName>
</protein>
<name>X1GIL3_9ZZZZ</name>
<reference evidence="1" key="1">
    <citation type="journal article" date="2014" name="Front. Microbiol.">
        <title>High frequency of phylogenetically diverse reductive dehalogenase-homologous genes in deep subseafloor sedimentary metagenomes.</title>
        <authorList>
            <person name="Kawai M."/>
            <person name="Futagami T."/>
            <person name="Toyoda A."/>
            <person name="Takaki Y."/>
            <person name="Nishi S."/>
            <person name="Hori S."/>
            <person name="Arai W."/>
            <person name="Tsubouchi T."/>
            <person name="Morono Y."/>
            <person name="Uchiyama I."/>
            <person name="Ito T."/>
            <person name="Fujiyama A."/>
            <person name="Inagaki F."/>
            <person name="Takami H."/>
        </authorList>
    </citation>
    <scope>NUCLEOTIDE SEQUENCE</scope>
    <source>
        <strain evidence="1">Expedition CK06-06</strain>
    </source>
</reference>
<dbReference type="EMBL" id="BARU01006057">
    <property type="protein sequence ID" value="GAH44685.1"/>
    <property type="molecule type" value="Genomic_DNA"/>
</dbReference>
<comment type="caution">
    <text evidence="1">The sequence shown here is derived from an EMBL/GenBank/DDBJ whole genome shotgun (WGS) entry which is preliminary data.</text>
</comment>
<accession>X1GIL3</accession>
<dbReference type="AlphaFoldDB" id="X1GIL3"/>
<gene>
    <name evidence="1" type="ORF">S03H2_11896</name>
</gene>